<dbReference type="Proteomes" id="UP000288351">
    <property type="component" value="Unassembled WGS sequence"/>
</dbReference>
<evidence type="ECO:0000313" key="2">
    <source>
        <dbReference type="EMBL" id="GCB90323.1"/>
    </source>
</evidence>
<reference evidence="2 3" key="1">
    <citation type="journal article" date="2019" name="Microbiol. Resour. Announc.">
        <title>Draft Genome Sequence of the Most Traditional epsilon-Poly-l-Lysine Producer, Streptomyces albulus NBRC14147.</title>
        <authorList>
            <person name="Yamanaka K."/>
            <person name="Hamano Y."/>
        </authorList>
    </citation>
    <scope>NUCLEOTIDE SEQUENCE [LARGE SCALE GENOMIC DNA]</scope>
    <source>
        <strain evidence="2 3">NBRC 14147</strain>
    </source>
</reference>
<accession>A0A401QY74</accession>
<organism evidence="2 3">
    <name type="scientific">Streptomyces noursei</name>
    <name type="common">Streptomyces albulus</name>
    <dbReference type="NCBI Taxonomy" id="1971"/>
    <lineage>
        <taxon>Bacteria</taxon>
        <taxon>Bacillati</taxon>
        <taxon>Actinomycetota</taxon>
        <taxon>Actinomycetes</taxon>
        <taxon>Kitasatosporales</taxon>
        <taxon>Streptomycetaceae</taxon>
        <taxon>Streptomyces</taxon>
    </lineage>
</organism>
<feature type="compositionally biased region" description="Basic and acidic residues" evidence="1">
    <location>
        <begin position="39"/>
        <end position="55"/>
    </location>
</feature>
<sequence length="153" mass="17059">MASRREWSALSDGYRARLERKGIDRAAYESGASLKSARGHRETPEHPRDAARRPTDFTAYRVRNAKNINVLTNDGLRRIRLDKADRSKVAQHWNAAKLWAKKGQADKISAMAGITVQDVDTGENIPLAGVSMDLWQLAKTGRMNVESIYVPAA</sequence>
<gene>
    <name evidence="2" type="ORF">SALB_03027</name>
</gene>
<dbReference type="RefSeq" id="WP_124428123.1">
    <property type="nucleotide sequence ID" value="NZ_BHXC01000006.1"/>
</dbReference>
<protein>
    <submittedName>
        <fullName evidence="2">Uncharacterized protein</fullName>
    </submittedName>
</protein>
<dbReference type="EMBL" id="BHXC01000006">
    <property type="protein sequence ID" value="GCB90323.1"/>
    <property type="molecule type" value="Genomic_DNA"/>
</dbReference>
<proteinExistence type="predicted"/>
<evidence type="ECO:0000313" key="3">
    <source>
        <dbReference type="Proteomes" id="UP000288351"/>
    </source>
</evidence>
<comment type="caution">
    <text evidence="2">The sequence shown here is derived from an EMBL/GenBank/DDBJ whole genome shotgun (WGS) entry which is preliminary data.</text>
</comment>
<feature type="region of interest" description="Disordered" evidence="1">
    <location>
        <begin position="29"/>
        <end position="56"/>
    </location>
</feature>
<evidence type="ECO:0000256" key="1">
    <source>
        <dbReference type="SAM" id="MobiDB-lite"/>
    </source>
</evidence>
<name>A0A401QY74_STRNR</name>
<dbReference type="AlphaFoldDB" id="A0A401QY74"/>